<feature type="compositionally biased region" description="Polar residues" evidence="1">
    <location>
        <begin position="48"/>
        <end position="64"/>
    </location>
</feature>
<evidence type="ECO:0000313" key="3">
    <source>
        <dbReference type="EMBL" id="TRY90012.1"/>
    </source>
</evidence>
<dbReference type="OrthoDB" id="9398347at2759"/>
<feature type="domain" description="MiT/TFE transcription factors N-terminal" evidence="2">
    <location>
        <begin position="23"/>
        <end position="84"/>
    </location>
</feature>
<dbReference type="EMBL" id="SRMA01025886">
    <property type="protein sequence ID" value="TRY90012.1"/>
    <property type="molecule type" value="Genomic_DNA"/>
</dbReference>
<evidence type="ECO:0000259" key="2">
    <source>
        <dbReference type="Pfam" id="PF15951"/>
    </source>
</evidence>
<dbReference type="STRING" id="623744.A0A553QJA7"/>
<feature type="region of interest" description="Disordered" evidence="1">
    <location>
        <begin position="34"/>
        <end position="64"/>
    </location>
</feature>
<dbReference type="Pfam" id="PF15951">
    <property type="entry name" value="MITF_TFEB_C_3_N"/>
    <property type="match status" value="1"/>
</dbReference>
<keyword evidence="4" id="KW-1185">Reference proteome</keyword>
<feature type="compositionally biased region" description="Basic and acidic residues" evidence="1">
    <location>
        <begin position="34"/>
        <end position="45"/>
    </location>
</feature>
<protein>
    <recommendedName>
        <fullName evidence="2">MiT/TFE transcription factors N-terminal domain-containing protein</fullName>
    </recommendedName>
</protein>
<feature type="compositionally biased region" description="Polar residues" evidence="1">
    <location>
        <begin position="1"/>
        <end position="10"/>
    </location>
</feature>
<evidence type="ECO:0000256" key="1">
    <source>
        <dbReference type="SAM" id="MobiDB-lite"/>
    </source>
</evidence>
<comment type="caution">
    <text evidence="3">The sequence shown here is derived from an EMBL/GenBank/DDBJ whole genome shotgun (WGS) entry which is preliminary data.</text>
</comment>
<gene>
    <name evidence="3" type="ORF">DNTS_010979</name>
</gene>
<feature type="region of interest" description="Disordered" evidence="1">
    <location>
        <begin position="1"/>
        <end position="21"/>
    </location>
</feature>
<accession>A0A553QJA7</accession>
<dbReference type="AlphaFoldDB" id="A0A553QJA7"/>
<dbReference type="Proteomes" id="UP000316079">
    <property type="component" value="Unassembled WGS sequence"/>
</dbReference>
<proteinExistence type="predicted"/>
<organism evidence="3 4">
    <name type="scientific">Danionella cerebrum</name>
    <dbReference type="NCBI Taxonomy" id="2873325"/>
    <lineage>
        <taxon>Eukaryota</taxon>
        <taxon>Metazoa</taxon>
        <taxon>Chordata</taxon>
        <taxon>Craniata</taxon>
        <taxon>Vertebrata</taxon>
        <taxon>Euteleostomi</taxon>
        <taxon>Actinopterygii</taxon>
        <taxon>Neopterygii</taxon>
        <taxon>Teleostei</taxon>
        <taxon>Ostariophysi</taxon>
        <taxon>Cypriniformes</taxon>
        <taxon>Danionidae</taxon>
        <taxon>Danioninae</taxon>
        <taxon>Danionella</taxon>
    </lineage>
</organism>
<evidence type="ECO:0000313" key="4">
    <source>
        <dbReference type="Proteomes" id="UP000316079"/>
    </source>
</evidence>
<reference evidence="3 4" key="1">
    <citation type="journal article" date="2019" name="Sci. Data">
        <title>Hybrid genome assembly and annotation of Danionella translucida.</title>
        <authorList>
            <person name="Kadobianskyi M."/>
            <person name="Schulze L."/>
            <person name="Schuelke M."/>
            <person name="Judkewitz B."/>
        </authorList>
    </citation>
    <scope>NUCLEOTIDE SEQUENCE [LARGE SCALE GENOMIC DNA]</scope>
    <source>
        <strain evidence="3 4">Bolton</strain>
    </source>
</reference>
<dbReference type="InterPro" id="IPR031867">
    <property type="entry name" value="MiT/TFE_N"/>
</dbReference>
<name>A0A553QJA7_9TELE</name>
<sequence length="84" mass="9332">MSPNSINPSDHQPPLGSSAVTSRVLLRQQLMREQLQEQERQEQKRSQISSYTKPSITQSTAINVSAPTCLPSASQVPMEVLKVR</sequence>